<feature type="domain" description="PP1-binding" evidence="9">
    <location>
        <begin position="407"/>
        <end position="455"/>
    </location>
</feature>
<feature type="compositionally biased region" description="Low complexity" evidence="7">
    <location>
        <begin position="435"/>
        <end position="453"/>
    </location>
</feature>
<dbReference type="PANTHER" id="PTHR21603">
    <property type="entry name" value="ANTIGEN KI-67-LIKE PROTEIN"/>
    <property type="match status" value="1"/>
</dbReference>
<feature type="compositionally biased region" description="Low complexity" evidence="7">
    <location>
        <begin position="462"/>
        <end position="472"/>
    </location>
</feature>
<evidence type="ECO:0000313" key="10">
    <source>
        <dbReference type="EMBL" id="KAL3317853.1"/>
    </source>
</evidence>
<evidence type="ECO:0000256" key="7">
    <source>
        <dbReference type="SAM" id="MobiDB-lite"/>
    </source>
</evidence>
<organism evidence="10 11">
    <name type="scientific">Cichlidogyrus casuarinus</name>
    <dbReference type="NCBI Taxonomy" id="1844966"/>
    <lineage>
        <taxon>Eukaryota</taxon>
        <taxon>Metazoa</taxon>
        <taxon>Spiralia</taxon>
        <taxon>Lophotrochozoa</taxon>
        <taxon>Platyhelminthes</taxon>
        <taxon>Monogenea</taxon>
        <taxon>Monopisthocotylea</taxon>
        <taxon>Dactylogyridea</taxon>
        <taxon>Ancyrocephalidae</taxon>
        <taxon>Cichlidogyrus</taxon>
    </lineage>
</organism>
<comment type="subcellular location">
    <subcellularLocation>
        <location evidence="1">Nucleus</location>
    </subcellularLocation>
</comment>
<evidence type="ECO:0000256" key="5">
    <source>
        <dbReference type="ARBA" id="ARBA00023242"/>
    </source>
</evidence>
<proteinExistence type="predicted"/>
<evidence type="ECO:0000259" key="8">
    <source>
        <dbReference type="Pfam" id="PF00498"/>
    </source>
</evidence>
<feature type="compositionally biased region" description="Basic and acidic residues" evidence="7">
    <location>
        <begin position="225"/>
        <end position="234"/>
    </location>
</feature>
<feature type="compositionally biased region" description="Basic and acidic residues" evidence="7">
    <location>
        <begin position="274"/>
        <end position="290"/>
    </location>
</feature>
<dbReference type="SUPFAM" id="SSF49879">
    <property type="entry name" value="SMAD/FHA domain"/>
    <property type="match status" value="1"/>
</dbReference>
<keyword evidence="6" id="KW-0131">Cell cycle</keyword>
<feature type="domain" description="FHA" evidence="8">
    <location>
        <begin position="28"/>
        <end position="93"/>
    </location>
</feature>
<gene>
    <name evidence="10" type="primary">MKI67_2</name>
    <name evidence="10" type="ORF">Ciccas_003484</name>
</gene>
<dbReference type="Proteomes" id="UP001626550">
    <property type="component" value="Unassembled WGS sequence"/>
</dbReference>
<evidence type="ECO:0000256" key="4">
    <source>
        <dbReference type="ARBA" id="ARBA00022843"/>
    </source>
</evidence>
<dbReference type="GO" id="GO:0005634">
    <property type="term" value="C:nucleus"/>
    <property type="evidence" value="ECO:0007669"/>
    <property type="project" value="UniProtKB-SubCell"/>
</dbReference>
<feature type="region of interest" description="Disordered" evidence="7">
    <location>
        <begin position="149"/>
        <end position="310"/>
    </location>
</feature>
<feature type="region of interest" description="Disordered" evidence="7">
    <location>
        <begin position="323"/>
        <end position="659"/>
    </location>
</feature>
<dbReference type="InterPro" id="IPR000253">
    <property type="entry name" value="FHA_dom"/>
</dbReference>
<evidence type="ECO:0000256" key="1">
    <source>
        <dbReference type="ARBA" id="ARBA00004123"/>
    </source>
</evidence>
<dbReference type="Pfam" id="PF15276">
    <property type="entry name" value="PP1_bind"/>
    <property type="match status" value="1"/>
</dbReference>
<feature type="compositionally biased region" description="Polar residues" evidence="7">
    <location>
        <begin position="507"/>
        <end position="524"/>
    </location>
</feature>
<keyword evidence="4" id="KW-0832">Ubl conjugation</keyword>
<dbReference type="AlphaFoldDB" id="A0ABD2QE72"/>
<evidence type="ECO:0000256" key="6">
    <source>
        <dbReference type="ARBA" id="ARBA00023306"/>
    </source>
</evidence>
<feature type="compositionally biased region" description="Basic residues" evidence="7">
    <location>
        <begin position="473"/>
        <end position="483"/>
    </location>
</feature>
<dbReference type="InterPro" id="IPR029334">
    <property type="entry name" value="PP1-bd"/>
</dbReference>
<feature type="compositionally biased region" description="Low complexity" evidence="7">
    <location>
        <begin position="328"/>
        <end position="359"/>
    </location>
</feature>
<dbReference type="InterPro" id="IPR008984">
    <property type="entry name" value="SMAD_FHA_dom_sf"/>
</dbReference>
<dbReference type="PANTHER" id="PTHR21603:SF17">
    <property type="entry name" value="PROLIFERATION MARKER PROTEIN KI-67"/>
    <property type="match status" value="1"/>
</dbReference>
<dbReference type="Pfam" id="PF00498">
    <property type="entry name" value="FHA"/>
    <property type="match status" value="1"/>
</dbReference>
<keyword evidence="2" id="KW-1017">Isopeptide bond</keyword>
<reference evidence="10 11" key="1">
    <citation type="submission" date="2024-11" db="EMBL/GenBank/DDBJ databases">
        <title>Adaptive evolution of stress response genes in parasites aligns with host niche diversity.</title>
        <authorList>
            <person name="Hahn C."/>
            <person name="Resl P."/>
        </authorList>
    </citation>
    <scope>NUCLEOTIDE SEQUENCE [LARGE SCALE GENOMIC DNA]</scope>
    <source>
        <strain evidence="10">EGGRZ-B1_66</strain>
        <tissue evidence="10">Body</tissue>
    </source>
</reference>
<protein>
    <submittedName>
        <fullName evidence="10">Antigen identified by monoclonal antibody Ki-67</fullName>
    </submittedName>
</protein>
<feature type="compositionally biased region" description="Polar residues" evidence="7">
    <location>
        <begin position="578"/>
        <end position="605"/>
    </location>
</feature>
<keyword evidence="11" id="KW-1185">Reference proteome</keyword>
<name>A0ABD2QE72_9PLAT</name>
<keyword evidence="5" id="KW-0539">Nucleus</keyword>
<comment type="caution">
    <text evidence="10">The sequence shown here is derived from an EMBL/GenBank/DDBJ whole genome shotgun (WGS) entry which is preliminary data.</text>
</comment>
<dbReference type="Gene3D" id="2.60.200.20">
    <property type="match status" value="1"/>
</dbReference>
<evidence type="ECO:0000256" key="2">
    <source>
        <dbReference type="ARBA" id="ARBA00022499"/>
    </source>
</evidence>
<feature type="compositionally biased region" description="Low complexity" evidence="7">
    <location>
        <begin position="606"/>
        <end position="659"/>
    </location>
</feature>
<keyword evidence="3" id="KW-0597">Phosphoprotein</keyword>
<accession>A0ABD2QE72</accession>
<dbReference type="EMBL" id="JBJKFK010000318">
    <property type="protein sequence ID" value="KAL3317853.1"/>
    <property type="molecule type" value="Genomic_DNA"/>
</dbReference>
<evidence type="ECO:0000259" key="9">
    <source>
        <dbReference type="Pfam" id="PF15276"/>
    </source>
</evidence>
<evidence type="ECO:0000256" key="3">
    <source>
        <dbReference type="ARBA" id="ARBA00022553"/>
    </source>
</evidence>
<sequence length="731" mass="79310">MQPSGHIVVLRRDGTDGALCDWCSQKCVFGSGADSDIHVNLPSIAKEHCSLEALPSGRIRLTHHKNQGFVTTVDGFNVENTVHLEHGSIIGIGNKLTHAASYAKELPRPSVSKFPTVAPKTTAVPARTVQLSKSQVKTLAKKQLDLQNLSSTPISKPNVKPLVSTPRTPLGTKERYAPTPPRPKKTPVNIRVSRYHSAPRPVPSKTNSTVRPPFRRKSSSPYADPSRKLEEKKTLTPFVSNKHSERAGIKIVSPKSPKARSSEKAETKIISPKKSLERPTRKPKSPESIKTEISTPASKRRASLAKSPENSELFLTALGDDTAILDDSTSSNNGRRSSSWQSSVGSGRASAISSRRSSIPTGDSIFMSPIRSVFKKPIQTAEKRKRGSCVLSSQAKRQAFTPGSIRKSKVKFGPKLSPEEFDKRLPPATPVKKGSVPSLSLRKSSSKTPLKSPKPAPIRGMSKTPKPKSSSLKMRKARKYHSMGHREKATTPEKLIAPPTSPASLGRSFSASVTKSQGRASGTKRQSKVPVRYRSSSGEEEPAQSNLVSRKGKSFPESKPKLSSNSPRASIVRRKIQISKQKLTSPISARRSSSVFQKISKQNLTSPISNRRSSSASKKISQEHLTSPISTRRSSSVSKRLSLAASSEMANSSKSARKSSSAFKELAQIAVSSDSGNLTSPKSAKKLTSKVRCEAIVKICVKGIDEGYFGSYDECEEENRNGKSFKVGGTF</sequence>
<evidence type="ECO:0000313" key="11">
    <source>
        <dbReference type="Proteomes" id="UP001626550"/>
    </source>
</evidence>